<evidence type="ECO:0000313" key="2">
    <source>
        <dbReference type="Proteomes" id="UP000887116"/>
    </source>
</evidence>
<dbReference type="AlphaFoldDB" id="A0A8X6LQW6"/>
<name>A0A8X6LQW6_TRICU</name>
<protein>
    <submittedName>
        <fullName evidence="1">Uncharacterized protein</fullName>
    </submittedName>
</protein>
<accession>A0A8X6LQW6</accession>
<keyword evidence="2" id="KW-1185">Reference proteome</keyword>
<proteinExistence type="predicted"/>
<dbReference type="EMBL" id="BMAO01027804">
    <property type="protein sequence ID" value="GFR19691.1"/>
    <property type="molecule type" value="Genomic_DNA"/>
</dbReference>
<organism evidence="1 2">
    <name type="scientific">Trichonephila clavata</name>
    <name type="common">Joro spider</name>
    <name type="synonym">Nephila clavata</name>
    <dbReference type="NCBI Taxonomy" id="2740835"/>
    <lineage>
        <taxon>Eukaryota</taxon>
        <taxon>Metazoa</taxon>
        <taxon>Ecdysozoa</taxon>
        <taxon>Arthropoda</taxon>
        <taxon>Chelicerata</taxon>
        <taxon>Arachnida</taxon>
        <taxon>Araneae</taxon>
        <taxon>Araneomorphae</taxon>
        <taxon>Entelegynae</taxon>
        <taxon>Araneoidea</taxon>
        <taxon>Nephilidae</taxon>
        <taxon>Trichonephila</taxon>
    </lineage>
</organism>
<dbReference type="Proteomes" id="UP000887116">
    <property type="component" value="Unassembled WGS sequence"/>
</dbReference>
<evidence type="ECO:0000313" key="1">
    <source>
        <dbReference type="EMBL" id="GFR19691.1"/>
    </source>
</evidence>
<gene>
    <name evidence="1" type="ORF">TNCT_275261</name>
</gene>
<reference evidence="1" key="1">
    <citation type="submission" date="2020-07" db="EMBL/GenBank/DDBJ databases">
        <title>Multicomponent nature underlies the extraordinary mechanical properties of spider dragline silk.</title>
        <authorList>
            <person name="Kono N."/>
            <person name="Nakamura H."/>
            <person name="Mori M."/>
            <person name="Yoshida Y."/>
            <person name="Ohtoshi R."/>
            <person name="Malay A.D."/>
            <person name="Moran D.A.P."/>
            <person name="Tomita M."/>
            <person name="Numata K."/>
            <person name="Arakawa K."/>
        </authorList>
    </citation>
    <scope>NUCLEOTIDE SEQUENCE</scope>
</reference>
<comment type="caution">
    <text evidence="1">The sequence shown here is derived from an EMBL/GenBank/DDBJ whole genome shotgun (WGS) entry which is preliminary data.</text>
</comment>
<sequence length="36" mass="4119">MSGAPIVMRPIKYHREKPERSAAALSYARKMCSERP</sequence>
<feature type="non-terminal residue" evidence="1">
    <location>
        <position position="36"/>
    </location>
</feature>